<gene>
    <name evidence="2" type="ORF">C8A05DRAFT_40042</name>
</gene>
<evidence type="ECO:0000256" key="1">
    <source>
        <dbReference type="SAM" id="MobiDB-lite"/>
    </source>
</evidence>
<proteinExistence type="predicted"/>
<feature type="region of interest" description="Disordered" evidence="1">
    <location>
        <begin position="17"/>
        <end position="59"/>
    </location>
</feature>
<organism evidence="2 3">
    <name type="scientific">Staphylotrichum tortipilum</name>
    <dbReference type="NCBI Taxonomy" id="2831512"/>
    <lineage>
        <taxon>Eukaryota</taxon>
        <taxon>Fungi</taxon>
        <taxon>Dikarya</taxon>
        <taxon>Ascomycota</taxon>
        <taxon>Pezizomycotina</taxon>
        <taxon>Sordariomycetes</taxon>
        <taxon>Sordariomycetidae</taxon>
        <taxon>Sordariales</taxon>
        <taxon>Chaetomiaceae</taxon>
        <taxon>Staphylotrichum</taxon>
    </lineage>
</organism>
<comment type="caution">
    <text evidence="2">The sequence shown here is derived from an EMBL/GenBank/DDBJ whole genome shotgun (WGS) entry which is preliminary data.</text>
</comment>
<dbReference type="Proteomes" id="UP001303889">
    <property type="component" value="Unassembled WGS sequence"/>
</dbReference>
<sequence>LNKHKAVLTRIRAERDTWEQAARGRGDDGDGSAANRDSTMPHPTAFTGDEKDTAKRTSQFRTWQTRITARWLTRPKEFDSEDKKILYAAALLEGTAAGGVFAGIEKITSNPA</sequence>
<evidence type="ECO:0000313" key="3">
    <source>
        <dbReference type="Proteomes" id="UP001303889"/>
    </source>
</evidence>
<accession>A0AAN6MAC8</accession>
<protein>
    <submittedName>
        <fullName evidence="2">Uncharacterized protein</fullName>
    </submittedName>
</protein>
<dbReference type="EMBL" id="MU856666">
    <property type="protein sequence ID" value="KAK3896426.1"/>
    <property type="molecule type" value="Genomic_DNA"/>
</dbReference>
<name>A0AAN6MAC8_9PEZI</name>
<evidence type="ECO:0000313" key="2">
    <source>
        <dbReference type="EMBL" id="KAK3896426.1"/>
    </source>
</evidence>
<reference evidence="2" key="1">
    <citation type="journal article" date="2023" name="Mol. Phylogenet. Evol.">
        <title>Genome-scale phylogeny and comparative genomics of the fungal order Sordariales.</title>
        <authorList>
            <person name="Hensen N."/>
            <person name="Bonometti L."/>
            <person name="Westerberg I."/>
            <person name="Brannstrom I.O."/>
            <person name="Guillou S."/>
            <person name="Cros-Aarteil S."/>
            <person name="Calhoun S."/>
            <person name="Haridas S."/>
            <person name="Kuo A."/>
            <person name="Mondo S."/>
            <person name="Pangilinan J."/>
            <person name="Riley R."/>
            <person name="LaButti K."/>
            <person name="Andreopoulos B."/>
            <person name="Lipzen A."/>
            <person name="Chen C."/>
            <person name="Yan M."/>
            <person name="Daum C."/>
            <person name="Ng V."/>
            <person name="Clum A."/>
            <person name="Steindorff A."/>
            <person name="Ohm R.A."/>
            <person name="Martin F."/>
            <person name="Silar P."/>
            <person name="Natvig D.O."/>
            <person name="Lalanne C."/>
            <person name="Gautier V."/>
            <person name="Ament-Velasquez S.L."/>
            <person name="Kruys A."/>
            <person name="Hutchinson M.I."/>
            <person name="Powell A.J."/>
            <person name="Barry K."/>
            <person name="Miller A.N."/>
            <person name="Grigoriev I.V."/>
            <person name="Debuchy R."/>
            <person name="Gladieux P."/>
            <person name="Hiltunen Thoren M."/>
            <person name="Johannesson H."/>
        </authorList>
    </citation>
    <scope>NUCLEOTIDE SEQUENCE</scope>
    <source>
        <strain evidence="2">CBS 103.79</strain>
    </source>
</reference>
<dbReference type="AlphaFoldDB" id="A0AAN6MAC8"/>
<keyword evidence="3" id="KW-1185">Reference proteome</keyword>
<feature type="compositionally biased region" description="Basic and acidic residues" evidence="1">
    <location>
        <begin position="17"/>
        <end position="28"/>
    </location>
</feature>
<reference evidence="2" key="2">
    <citation type="submission" date="2023-05" db="EMBL/GenBank/DDBJ databases">
        <authorList>
            <consortium name="Lawrence Berkeley National Laboratory"/>
            <person name="Steindorff A."/>
            <person name="Hensen N."/>
            <person name="Bonometti L."/>
            <person name="Westerberg I."/>
            <person name="Brannstrom I.O."/>
            <person name="Guillou S."/>
            <person name="Cros-Aarteil S."/>
            <person name="Calhoun S."/>
            <person name="Haridas S."/>
            <person name="Kuo A."/>
            <person name="Mondo S."/>
            <person name="Pangilinan J."/>
            <person name="Riley R."/>
            <person name="Labutti K."/>
            <person name="Andreopoulos B."/>
            <person name="Lipzen A."/>
            <person name="Chen C."/>
            <person name="Yanf M."/>
            <person name="Daum C."/>
            <person name="Ng V."/>
            <person name="Clum A."/>
            <person name="Ohm R."/>
            <person name="Martin F."/>
            <person name="Silar P."/>
            <person name="Natvig D."/>
            <person name="Lalanne C."/>
            <person name="Gautier V."/>
            <person name="Ament-Velasquez S.L."/>
            <person name="Kruys A."/>
            <person name="Hutchinson M.I."/>
            <person name="Powell A.J."/>
            <person name="Barry K."/>
            <person name="Miller A.N."/>
            <person name="Grigoriev I.V."/>
            <person name="Debuchy R."/>
            <person name="Gladieux P."/>
            <person name="Thoren M.H."/>
            <person name="Johannesson H."/>
        </authorList>
    </citation>
    <scope>NUCLEOTIDE SEQUENCE</scope>
    <source>
        <strain evidence="2">CBS 103.79</strain>
    </source>
</reference>
<feature type="non-terminal residue" evidence="2">
    <location>
        <position position="1"/>
    </location>
</feature>